<dbReference type="AlphaFoldDB" id="A0A2P5C8V4"/>
<name>A0A2P5C8V4_PARAD</name>
<comment type="caution">
    <text evidence="1">The sequence shown here is derived from an EMBL/GenBank/DDBJ whole genome shotgun (WGS) entry which is preliminary data.</text>
</comment>
<gene>
    <name evidence="1" type="ORF">PanWU01x14_173270</name>
</gene>
<dbReference type="EMBL" id="JXTB01000159">
    <property type="protein sequence ID" value="PON57421.1"/>
    <property type="molecule type" value="Genomic_DNA"/>
</dbReference>
<dbReference type="Proteomes" id="UP000237105">
    <property type="component" value="Unassembled WGS sequence"/>
</dbReference>
<accession>A0A2P5C8V4</accession>
<reference evidence="2" key="1">
    <citation type="submission" date="2016-06" db="EMBL/GenBank/DDBJ databases">
        <title>Parallel loss of symbiosis genes in relatives of nitrogen-fixing non-legume Parasponia.</title>
        <authorList>
            <person name="Van Velzen R."/>
            <person name="Holmer R."/>
            <person name="Bu F."/>
            <person name="Rutten L."/>
            <person name="Van Zeijl A."/>
            <person name="Liu W."/>
            <person name="Santuari L."/>
            <person name="Cao Q."/>
            <person name="Sharma T."/>
            <person name="Shen D."/>
            <person name="Roswanjaya Y."/>
            <person name="Wardhani T."/>
            <person name="Kalhor M.S."/>
            <person name="Jansen J."/>
            <person name="Van den Hoogen J."/>
            <person name="Gungor B."/>
            <person name="Hartog M."/>
            <person name="Hontelez J."/>
            <person name="Verver J."/>
            <person name="Yang W.-C."/>
            <person name="Schijlen E."/>
            <person name="Repin R."/>
            <person name="Schilthuizen M."/>
            <person name="Schranz E."/>
            <person name="Heidstra R."/>
            <person name="Miyata K."/>
            <person name="Fedorova E."/>
            <person name="Kohlen W."/>
            <person name="Bisseling T."/>
            <person name="Smit S."/>
            <person name="Geurts R."/>
        </authorList>
    </citation>
    <scope>NUCLEOTIDE SEQUENCE [LARGE SCALE GENOMIC DNA]</scope>
    <source>
        <strain evidence="2">cv. WU1-14</strain>
    </source>
</reference>
<evidence type="ECO:0000313" key="1">
    <source>
        <dbReference type="EMBL" id="PON57421.1"/>
    </source>
</evidence>
<proteinExistence type="predicted"/>
<organism evidence="1 2">
    <name type="scientific">Parasponia andersonii</name>
    <name type="common">Sponia andersonii</name>
    <dbReference type="NCBI Taxonomy" id="3476"/>
    <lineage>
        <taxon>Eukaryota</taxon>
        <taxon>Viridiplantae</taxon>
        <taxon>Streptophyta</taxon>
        <taxon>Embryophyta</taxon>
        <taxon>Tracheophyta</taxon>
        <taxon>Spermatophyta</taxon>
        <taxon>Magnoliopsida</taxon>
        <taxon>eudicotyledons</taxon>
        <taxon>Gunneridae</taxon>
        <taxon>Pentapetalae</taxon>
        <taxon>rosids</taxon>
        <taxon>fabids</taxon>
        <taxon>Rosales</taxon>
        <taxon>Cannabaceae</taxon>
        <taxon>Parasponia</taxon>
    </lineage>
</organism>
<protein>
    <submittedName>
        <fullName evidence="1">Uncharacterized protein</fullName>
    </submittedName>
</protein>
<sequence>MVKHVVVVDVEDEHVAIAAATPEQLAITTRARHHRRSSMEHLTSNPHIFNLPICRRTHGQMGLARAQLALRI</sequence>
<evidence type="ECO:0000313" key="2">
    <source>
        <dbReference type="Proteomes" id="UP000237105"/>
    </source>
</evidence>
<keyword evidence="2" id="KW-1185">Reference proteome</keyword>